<name>A0A151JN56_9HYME</name>
<evidence type="ECO:0000256" key="1">
    <source>
        <dbReference type="SAM" id="MobiDB-lite"/>
    </source>
</evidence>
<accession>A0A151JN56</accession>
<reference evidence="3 4" key="1">
    <citation type="submission" date="2015-09" db="EMBL/GenBank/DDBJ databases">
        <title>Trachymyrmex cornetzi WGS genome.</title>
        <authorList>
            <person name="Nygaard S."/>
            <person name="Hu H."/>
            <person name="Boomsma J."/>
            <person name="Zhang G."/>
        </authorList>
    </citation>
    <scope>NUCLEOTIDE SEQUENCE [LARGE SCALE GENOMIC DNA]</scope>
    <source>
        <strain evidence="3">Tcor2-1</strain>
        <tissue evidence="3">Whole body</tissue>
    </source>
</reference>
<gene>
    <name evidence="3" type="ORF">ALC57_02991</name>
</gene>
<feature type="region of interest" description="Disordered" evidence="1">
    <location>
        <begin position="91"/>
        <end position="136"/>
    </location>
</feature>
<feature type="compositionally biased region" description="Basic and acidic residues" evidence="1">
    <location>
        <begin position="110"/>
        <end position="128"/>
    </location>
</feature>
<keyword evidence="4" id="KW-1185">Reference proteome</keyword>
<dbReference type="InterPro" id="IPR058912">
    <property type="entry name" value="HTH_animal"/>
</dbReference>
<proteinExistence type="predicted"/>
<dbReference type="AlphaFoldDB" id="A0A151JN56"/>
<organism evidence="3 4">
    <name type="scientific">Trachymyrmex cornetzi</name>
    <dbReference type="NCBI Taxonomy" id="471704"/>
    <lineage>
        <taxon>Eukaryota</taxon>
        <taxon>Metazoa</taxon>
        <taxon>Ecdysozoa</taxon>
        <taxon>Arthropoda</taxon>
        <taxon>Hexapoda</taxon>
        <taxon>Insecta</taxon>
        <taxon>Pterygota</taxon>
        <taxon>Neoptera</taxon>
        <taxon>Endopterygota</taxon>
        <taxon>Hymenoptera</taxon>
        <taxon>Apocrita</taxon>
        <taxon>Aculeata</taxon>
        <taxon>Formicoidea</taxon>
        <taxon>Formicidae</taxon>
        <taxon>Myrmicinae</taxon>
        <taxon>Trachymyrmex</taxon>
    </lineage>
</organism>
<dbReference type="Proteomes" id="UP000078492">
    <property type="component" value="Unassembled WGS sequence"/>
</dbReference>
<evidence type="ECO:0000313" key="4">
    <source>
        <dbReference type="Proteomes" id="UP000078492"/>
    </source>
</evidence>
<sequence>DKVFLISHPKYHINNFNFIIKTFLDNDYQIKFIFDTINLRLRSLLKCKTLKQADKSDNNGGSVVTLHDYARTGSCRRLLYDGNNQKCSYELHDDRRGAQSASTPLPPRTNETRASPDMRGRVASERCGTKSGVKGNVAERSGHPLFVIARWSTKETFRNTKTNAIVKDQGDSLEFNEMRKSAPEKRGGSMLSILEER</sequence>
<evidence type="ECO:0000313" key="3">
    <source>
        <dbReference type="EMBL" id="KYN27592.1"/>
    </source>
</evidence>
<feature type="domain" description="Helix-turn-helix" evidence="2">
    <location>
        <begin position="3"/>
        <end position="38"/>
    </location>
</feature>
<feature type="non-terminal residue" evidence="3">
    <location>
        <position position="1"/>
    </location>
</feature>
<evidence type="ECO:0000259" key="2">
    <source>
        <dbReference type="Pfam" id="PF26215"/>
    </source>
</evidence>
<protein>
    <recommendedName>
        <fullName evidence="2">Helix-turn-helix domain-containing protein</fullName>
    </recommendedName>
</protein>
<dbReference type="Pfam" id="PF26215">
    <property type="entry name" value="HTH_animal"/>
    <property type="match status" value="1"/>
</dbReference>
<dbReference type="EMBL" id="KQ978899">
    <property type="protein sequence ID" value="KYN27592.1"/>
    <property type="molecule type" value="Genomic_DNA"/>
</dbReference>